<dbReference type="OrthoDB" id="1038500at2"/>
<keyword evidence="1" id="KW-0732">Signal</keyword>
<keyword evidence="3" id="KW-1185">Reference proteome</keyword>
<sequence>MNIKKTIGTLMMCAITATPMMAQQTSAESYQPCTYQEMEQLTVNEQVTTVITASEPIRFVDISTDKIAGDQPINNTVRLKPKEGLHEDGEVLAIVTIVTERYRTQYALLYTTRLQEAVTDKEIQQIEKNAYNNPAVTLSSTDMARYAREIWSSEARVNNVKTKAHKMVMRLNNIYSSGDYFFLDFSVENKTDIPFDIDQIRLKLTDKKTAKATNSQMVELHPVFMLEQTKRFRYGYRNVIVIRKMTFPNDKQLTIEMTENQISGRTISLKVNYSDVLSADSFNPIFLK</sequence>
<dbReference type="Proteomes" id="UP000297872">
    <property type="component" value="Unassembled WGS sequence"/>
</dbReference>
<dbReference type="EMBL" id="SGVY01000030">
    <property type="protein sequence ID" value="TFH78739.1"/>
    <property type="molecule type" value="Genomic_DNA"/>
</dbReference>
<dbReference type="RefSeq" id="WP_134843865.1">
    <property type="nucleotide sequence ID" value="NZ_SGVY01000030.1"/>
</dbReference>
<evidence type="ECO:0000313" key="3">
    <source>
        <dbReference type="Proteomes" id="UP000297872"/>
    </source>
</evidence>
<evidence type="ECO:0000256" key="1">
    <source>
        <dbReference type="SAM" id="SignalP"/>
    </source>
</evidence>
<reference evidence="2 3" key="1">
    <citation type="submission" date="2019-02" db="EMBL/GenBank/DDBJ databases">
        <title>Draft Genome Sequence of the Prevotella sp. BCRC 81118, Isolated from Human Feces.</title>
        <authorList>
            <person name="Huang C.-H."/>
        </authorList>
    </citation>
    <scope>NUCLEOTIDE SEQUENCE [LARGE SCALE GENOMIC DNA]</scope>
    <source>
        <strain evidence="2 3">BCRC 81118</strain>
    </source>
</reference>
<dbReference type="NCBIfam" id="TIGR03780">
    <property type="entry name" value="Bac_Flav_CT_N"/>
    <property type="match status" value="1"/>
</dbReference>
<gene>
    <name evidence="2" type="primary">traN</name>
    <name evidence="2" type="ORF">EXN75_11040</name>
</gene>
<dbReference type="InterPro" id="IPR022298">
    <property type="entry name" value="Conjug_transposon_TraN"/>
</dbReference>
<dbReference type="GeneID" id="302995814"/>
<feature type="chain" id="PRO_5021474197" evidence="1">
    <location>
        <begin position="23"/>
        <end position="288"/>
    </location>
</feature>
<dbReference type="Pfam" id="PF13595">
    <property type="entry name" value="DUF4138"/>
    <property type="match status" value="1"/>
</dbReference>
<proteinExistence type="predicted"/>
<feature type="signal peptide" evidence="1">
    <location>
        <begin position="1"/>
        <end position="22"/>
    </location>
</feature>
<protein>
    <submittedName>
        <fullName evidence="2">Conjugative transposon protein TraN</fullName>
    </submittedName>
</protein>
<evidence type="ECO:0000313" key="2">
    <source>
        <dbReference type="EMBL" id="TFH78739.1"/>
    </source>
</evidence>
<name>A0A4Y8VG82_9BACT</name>
<comment type="caution">
    <text evidence="2">The sequence shown here is derived from an EMBL/GenBank/DDBJ whole genome shotgun (WGS) entry which is preliminary data.</text>
</comment>
<organism evidence="2 3">
    <name type="scientific">Segatella hominis</name>
    <dbReference type="NCBI Taxonomy" id="2518605"/>
    <lineage>
        <taxon>Bacteria</taxon>
        <taxon>Pseudomonadati</taxon>
        <taxon>Bacteroidota</taxon>
        <taxon>Bacteroidia</taxon>
        <taxon>Bacteroidales</taxon>
        <taxon>Prevotellaceae</taxon>
        <taxon>Segatella</taxon>
    </lineage>
</organism>
<dbReference type="AlphaFoldDB" id="A0A4Y8VG82"/>
<accession>A0A4Y8VG82</accession>